<dbReference type="Gene3D" id="6.10.250.690">
    <property type="match status" value="1"/>
</dbReference>
<dbReference type="CDD" id="cd00383">
    <property type="entry name" value="trans_reg_C"/>
    <property type="match status" value="1"/>
</dbReference>
<reference evidence="8 9" key="1">
    <citation type="submission" date="2017-01" db="EMBL/GenBank/DDBJ databases">
        <authorList>
            <person name="Mah S.A."/>
            <person name="Swanson W.J."/>
            <person name="Moy G.W."/>
            <person name="Vacquier V.D."/>
        </authorList>
    </citation>
    <scope>NUCLEOTIDE SEQUENCE [LARGE SCALE GENOMIC DNA]</scope>
    <source>
        <strain evidence="8 9">DSM 11589</strain>
    </source>
</reference>
<dbReference type="InterPro" id="IPR011006">
    <property type="entry name" value="CheY-like_superfamily"/>
</dbReference>
<accession>A0A1N7NE41</accession>
<organism evidence="8 9">
    <name type="scientific">Insolitispirillum peregrinum</name>
    <dbReference type="NCBI Taxonomy" id="80876"/>
    <lineage>
        <taxon>Bacteria</taxon>
        <taxon>Pseudomonadati</taxon>
        <taxon>Pseudomonadota</taxon>
        <taxon>Alphaproteobacteria</taxon>
        <taxon>Rhodospirillales</taxon>
        <taxon>Novispirillaceae</taxon>
        <taxon>Insolitispirillum</taxon>
    </lineage>
</organism>
<feature type="DNA-binding region" description="OmpR/PhoB-type" evidence="5">
    <location>
        <begin position="123"/>
        <end position="219"/>
    </location>
</feature>
<keyword evidence="1" id="KW-0805">Transcription regulation</keyword>
<dbReference type="SMART" id="SM00448">
    <property type="entry name" value="REC"/>
    <property type="match status" value="1"/>
</dbReference>
<dbReference type="Pfam" id="PF00486">
    <property type="entry name" value="Trans_reg_C"/>
    <property type="match status" value="1"/>
</dbReference>
<evidence type="ECO:0000256" key="2">
    <source>
        <dbReference type="ARBA" id="ARBA00023125"/>
    </source>
</evidence>
<evidence type="ECO:0000256" key="1">
    <source>
        <dbReference type="ARBA" id="ARBA00023015"/>
    </source>
</evidence>
<name>A0A1N7NE41_9PROT</name>
<dbReference type="Gene3D" id="1.10.10.10">
    <property type="entry name" value="Winged helix-like DNA-binding domain superfamily/Winged helix DNA-binding domain"/>
    <property type="match status" value="1"/>
</dbReference>
<evidence type="ECO:0000256" key="3">
    <source>
        <dbReference type="ARBA" id="ARBA00023163"/>
    </source>
</evidence>
<dbReference type="STRING" id="80876.SAMN05421779_10556"/>
<feature type="domain" description="OmpR/PhoB-type" evidence="7">
    <location>
        <begin position="123"/>
        <end position="219"/>
    </location>
</feature>
<evidence type="ECO:0000259" key="7">
    <source>
        <dbReference type="PROSITE" id="PS51755"/>
    </source>
</evidence>
<dbReference type="GO" id="GO:0005829">
    <property type="term" value="C:cytosol"/>
    <property type="evidence" value="ECO:0007669"/>
    <property type="project" value="TreeGrafter"/>
</dbReference>
<evidence type="ECO:0000313" key="9">
    <source>
        <dbReference type="Proteomes" id="UP000185678"/>
    </source>
</evidence>
<dbReference type="InterPro" id="IPR036388">
    <property type="entry name" value="WH-like_DNA-bd_sf"/>
</dbReference>
<dbReference type="PROSITE" id="PS50110">
    <property type="entry name" value="RESPONSE_REGULATORY"/>
    <property type="match status" value="1"/>
</dbReference>
<feature type="modified residue" description="4-aspartylphosphate" evidence="4">
    <location>
        <position position="51"/>
    </location>
</feature>
<dbReference type="Proteomes" id="UP000185678">
    <property type="component" value="Unassembled WGS sequence"/>
</dbReference>
<keyword evidence="4" id="KW-0597">Phosphoprotein</keyword>
<dbReference type="GO" id="GO:0000976">
    <property type="term" value="F:transcription cis-regulatory region binding"/>
    <property type="evidence" value="ECO:0007669"/>
    <property type="project" value="TreeGrafter"/>
</dbReference>
<feature type="domain" description="Response regulatory" evidence="6">
    <location>
        <begin position="2"/>
        <end position="115"/>
    </location>
</feature>
<evidence type="ECO:0000313" key="8">
    <source>
        <dbReference type="EMBL" id="SIS96580.1"/>
    </source>
</evidence>
<evidence type="ECO:0000256" key="4">
    <source>
        <dbReference type="PROSITE-ProRule" id="PRU00169"/>
    </source>
</evidence>
<keyword evidence="3" id="KW-0804">Transcription</keyword>
<dbReference type="InterPro" id="IPR039420">
    <property type="entry name" value="WalR-like"/>
</dbReference>
<dbReference type="SUPFAM" id="SSF52172">
    <property type="entry name" value="CheY-like"/>
    <property type="match status" value="1"/>
</dbReference>
<dbReference type="AlphaFoldDB" id="A0A1N7NE41"/>
<dbReference type="PANTHER" id="PTHR48111:SF67">
    <property type="entry name" value="TRANSCRIPTIONAL REGULATORY PROTEIN TCTD"/>
    <property type="match status" value="1"/>
</dbReference>
<dbReference type="PANTHER" id="PTHR48111">
    <property type="entry name" value="REGULATOR OF RPOS"/>
    <property type="match status" value="1"/>
</dbReference>
<gene>
    <name evidence="8" type="ORF">SAMN05421779_10556</name>
</gene>
<dbReference type="PROSITE" id="PS51755">
    <property type="entry name" value="OMPR_PHOB"/>
    <property type="match status" value="1"/>
</dbReference>
<dbReference type="RefSeq" id="WP_076401000.1">
    <property type="nucleotide sequence ID" value="NZ_FTOA01000005.1"/>
</dbReference>
<sequence length="220" mass="24359">MRILLIEDAEDVADAVAHSFRRGGHALDVAADLAQAEDALAVQDFDLLILDLNLPDGSGLDLLQRVRRRQATPVLILTARDAIEERVAALDAGADDYLVKPFDLRELEARARVLLRRRQDAASSVQSYGALMIDSANGTVAHHGRDLGLTRREFRLLEILLAARGKAIDKQRILDKLFAFDDSAALNTVDVYVARLRKRLQGSGVTVQTMRGFGFRLEME</sequence>
<dbReference type="InterPro" id="IPR001867">
    <property type="entry name" value="OmpR/PhoB-type_DNA-bd"/>
</dbReference>
<dbReference type="SMART" id="SM00862">
    <property type="entry name" value="Trans_reg_C"/>
    <property type="match status" value="1"/>
</dbReference>
<dbReference type="InterPro" id="IPR001789">
    <property type="entry name" value="Sig_transdc_resp-reg_receiver"/>
</dbReference>
<dbReference type="GO" id="GO:0032993">
    <property type="term" value="C:protein-DNA complex"/>
    <property type="evidence" value="ECO:0007669"/>
    <property type="project" value="TreeGrafter"/>
</dbReference>
<dbReference type="Pfam" id="PF00072">
    <property type="entry name" value="Response_reg"/>
    <property type="match status" value="1"/>
</dbReference>
<dbReference type="GO" id="GO:0006355">
    <property type="term" value="P:regulation of DNA-templated transcription"/>
    <property type="evidence" value="ECO:0007669"/>
    <property type="project" value="InterPro"/>
</dbReference>
<dbReference type="Gene3D" id="3.40.50.2300">
    <property type="match status" value="1"/>
</dbReference>
<dbReference type="GO" id="GO:0000156">
    <property type="term" value="F:phosphorelay response regulator activity"/>
    <property type="evidence" value="ECO:0007669"/>
    <property type="project" value="TreeGrafter"/>
</dbReference>
<dbReference type="EMBL" id="FTOA01000005">
    <property type="protein sequence ID" value="SIS96580.1"/>
    <property type="molecule type" value="Genomic_DNA"/>
</dbReference>
<evidence type="ECO:0000259" key="6">
    <source>
        <dbReference type="PROSITE" id="PS50110"/>
    </source>
</evidence>
<dbReference type="OrthoDB" id="9802426at2"/>
<proteinExistence type="predicted"/>
<protein>
    <submittedName>
        <fullName evidence="8">Two-component system, OmpR family, response regulator TctD</fullName>
    </submittedName>
</protein>
<evidence type="ECO:0000256" key="5">
    <source>
        <dbReference type="PROSITE-ProRule" id="PRU01091"/>
    </source>
</evidence>
<keyword evidence="9" id="KW-1185">Reference proteome</keyword>
<keyword evidence="2 5" id="KW-0238">DNA-binding</keyword>